<evidence type="ECO:0000313" key="8">
    <source>
        <dbReference type="Proteomes" id="UP000887229"/>
    </source>
</evidence>
<gene>
    <name evidence="7" type="ORF">F5Z01DRAFT_201798</name>
</gene>
<dbReference type="EMBL" id="MU251243">
    <property type="protein sequence ID" value="KAG9258554.1"/>
    <property type="molecule type" value="Genomic_DNA"/>
</dbReference>
<proteinExistence type="predicted"/>
<evidence type="ECO:0000256" key="5">
    <source>
        <dbReference type="ARBA" id="ARBA00023242"/>
    </source>
</evidence>
<dbReference type="InterPro" id="IPR001138">
    <property type="entry name" value="Zn2Cys6_DnaBD"/>
</dbReference>
<sequence>MSMTARERGNPPARQKSCAACIKAKRRCDAGTPACARCVQRGIPCEMPSRSRPARRMGASIVPPSPIASPRASMPEYSCASESLFFDTLPCTSAADLFPDFLPATFGISPESTNIGTQDLVYQPSTLTAPTRRELGPLPEGARRKLQYPIELVKTVPRMMVEELQTPWCHPKVYEDEMPRAMQDAYSCCAMYLSKNRVNTPLILRNIDAKVNELLAQPDPTTPLASLAHTQALLLYHIIRIFDGDISSRAEAERTQNALEDSALNLVAHVDHVDPLAGKETRLRLFPMAPTIAFWKSWIFSESARRTLLFTMFLLQAYRILAGLPVAPCDGKLGLSHSFTLSAPLWHAESAVDFAKQWERTGHFVIRDGGIDVIVREAAAEDVDFFGRVILTSVLGVDEAEGWFASKGGDLWAGCPLGKTQHGCFF</sequence>
<keyword evidence="8" id="KW-1185">Reference proteome</keyword>
<dbReference type="GO" id="GO:0000981">
    <property type="term" value="F:DNA-binding transcription factor activity, RNA polymerase II-specific"/>
    <property type="evidence" value="ECO:0007669"/>
    <property type="project" value="InterPro"/>
</dbReference>
<protein>
    <recommendedName>
        <fullName evidence="6">Zn(2)-C6 fungal-type domain-containing protein</fullName>
    </recommendedName>
</protein>
<dbReference type="PANTHER" id="PTHR47660:SF2">
    <property type="entry name" value="TRANSCRIPTION FACTOR WITH C2H2 AND ZN(2)-CYS(6) DNA BINDING DOMAIN (EUROFUNG)"/>
    <property type="match status" value="1"/>
</dbReference>
<dbReference type="Gene3D" id="4.10.240.10">
    <property type="entry name" value="Zn(2)-C6 fungal-type DNA-binding domain"/>
    <property type="match status" value="1"/>
</dbReference>
<dbReference type="GO" id="GO:0008270">
    <property type="term" value="F:zinc ion binding"/>
    <property type="evidence" value="ECO:0007669"/>
    <property type="project" value="InterPro"/>
</dbReference>
<accession>A0A9P8CSW6</accession>
<dbReference type="GeneID" id="70289000"/>
<dbReference type="PANTHER" id="PTHR47660">
    <property type="entry name" value="TRANSCRIPTION FACTOR WITH C2H2 AND ZN(2)-CYS(6) DNA BINDING DOMAIN (EUROFUNG)-RELATED-RELATED"/>
    <property type="match status" value="1"/>
</dbReference>
<keyword evidence="1" id="KW-0479">Metal-binding</keyword>
<organism evidence="7 8">
    <name type="scientific">Emericellopsis atlantica</name>
    <dbReference type="NCBI Taxonomy" id="2614577"/>
    <lineage>
        <taxon>Eukaryota</taxon>
        <taxon>Fungi</taxon>
        <taxon>Dikarya</taxon>
        <taxon>Ascomycota</taxon>
        <taxon>Pezizomycotina</taxon>
        <taxon>Sordariomycetes</taxon>
        <taxon>Hypocreomycetidae</taxon>
        <taxon>Hypocreales</taxon>
        <taxon>Bionectriaceae</taxon>
        <taxon>Emericellopsis</taxon>
    </lineage>
</organism>
<dbReference type="SUPFAM" id="SSF57701">
    <property type="entry name" value="Zn2/Cys6 DNA-binding domain"/>
    <property type="match status" value="1"/>
</dbReference>
<name>A0A9P8CSW6_9HYPO</name>
<keyword evidence="5" id="KW-0539">Nucleus</keyword>
<dbReference type="OrthoDB" id="4216928at2759"/>
<evidence type="ECO:0000256" key="4">
    <source>
        <dbReference type="ARBA" id="ARBA00023163"/>
    </source>
</evidence>
<dbReference type="PROSITE" id="PS50048">
    <property type="entry name" value="ZN2_CY6_FUNGAL_2"/>
    <property type="match status" value="1"/>
</dbReference>
<dbReference type="AlphaFoldDB" id="A0A9P8CSW6"/>
<dbReference type="CDD" id="cd00067">
    <property type="entry name" value="GAL4"/>
    <property type="match status" value="1"/>
</dbReference>
<evidence type="ECO:0000256" key="3">
    <source>
        <dbReference type="ARBA" id="ARBA00023015"/>
    </source>
</evidence>
<dbReference type="Pfam" id="PF00172">
    <property type="entry name" value="Zn_clus"/>
    <property type="match status" value="1"/>
</dbReference>
<evidence type="ECO:0000259" key="6">
    <source>
        <dbReference type="PROSITE" id="PS50048"/>
    </source>
</evidence>
<dbReference type="InterPro" id="IPR036864">
    <property type="entry name" value="Zn2-C6_fun-type_DNA-bd_sf"/>
</dbReference>
<feature type="domain" description="Zn(2)-C6 fungal-type" evidence="6">
    <location>
        <begin position="17"/>
        <end position="47"/>
    </location>
</feature>
<evidence type="ECO:0000313" key="7">
    <source>
        <dbReference type="EMBL" id="KAG9258554.1"/>
    </source>
</evidence>
<keyword evidence="3" id="KW-0805">Transcription regulation</keyword>
<dbReference type="Proteomes" id="UP000887229">
    <property type="component" value="Unassembled WGS sequence"/>
</dbReference>
<reference evidence="7" key="1">
    <citation type="journal article" date="2021" name="IMA Fungus">
        <title>Genomic characterization of three marine fungi, including Emericellopsis atlantica sp. nov. with signatures of a generalist lifestyle and marine biomass degradation.</title>
        <authorList>
            <person name="Hagestad O.C."/>
            <person name="Hou L."/>
            <person name="Andersen J.H."/>
            <person name="Hansen E.H."/>
            <person name="Altermark B."/>
            <person name="Li C."/>
            <person name="Kuhnert E."/>
            <person name="Cox R.J."/>
            <person name="Crous P.W."/>
            <person name="Spatafora J.W."/>
            <person name="Lail K."/>
            <person name="Amirebrahimi M."/>
            <person name="Lipzen A."/>
            <person name="Pangilinan J."/>
            <person name="Andreopoulos W."/>
            <person name="Hayes R.D."/>
            <person name="Ng V."/>
            <person name="Grigoriev I.V."/>
            <person name="Jackson S.A."/>
            <person name="Sutton T.D.S."/>
            <person name="Dobson A.D.W."/>
            <person name="Rama T."/>
        </authorList>
    </citation>
    <scope>NUCLEOTIDE SEQUENCE</scope>
    <source>
        <strain evidence="7">TS7</strain>
    </source>
</reference>
<evidence type="ECO:0000256" key="1">
    <source>
        <dbReference type="ARBA" id="ARBA00022723"/>
    </source>
</evidence>
<dbReference type="SMART" id="SM00066">
    <property type="entry name" value="GAL4"/>
    <property type="match status" value="1"/>
</dbReference>
<evidence type="ECO:0000256" key="2">
    <source>
        <dbReference type="ARBA" id="ARBA00022833"/>
    </source>
</evidence>
<comment type="caution">
    <text evidence="7">The sequence shown here is derived from an EMBL/GenBank/DDBJ whole genome shotgun (WGS) entry which is preliminary data.</text>
</comment>
<keyword evidence="2" id="KW-0862">Zinc</keyword>
<dbReference type="RefSeq" id="XP_046122478.1">
    <property type="nucleotide sequence ID" value="XM_046258097.1"/>
</dbReference>
<keyword evidence="4" id="KW-0804">Transcription</keyword>